<dbReference type="EMBL" id="JAENHL010000007">
    <property type="protein sequence ID" value="MBK1867075.1"/>
    <property type="molecule type" value="Genomic_DNA"/>
</dbReference>
<evidence type="ECO:0000313" key="1">
    <source>
        <dbReference type="EMBL" id="MBK1867075.1"/>
    </source>
</evidence>
<protein>
    <submittedName>
        <fullName evidence="1">Class I SAM-dependent methyltransferase</fullName>
    </submittedName>
</protein>
<reference evidence="1" key="1">
    <citation type="submission" date="2021-01" db="EMBL/GenBank/DDBJ databases">
        <authorList>
            <person name="Sun Q."/>
        </authorList>
    </citation>
    <scope>NUCLEOTIDE SEQUENCE</scope>
    <source>
        <strain evidence="1">YIM B02566</strain>
    </source>
</reference>
<gene>
    <name evidence="1" type="ORF">JHL16_12025</name>
</gene>
<keyword evidence="1" id="KW-0808">Transferase</keyword>
<proteinExistence type="predicted"/>
<keyword evidence="1" id="KW-0489">Methyltransferase</keyword>
<comment type="caution">
    <text evidence="1">The sequence shown here is derived from an EMBL/GenBank/DDBJ whole genome shotgun (WGS) entry which is preliminary data.</text>
</comment>
<evidence type="ECO:0000313" key="2">
    <source>
        <dbReference type="Proteomes" id="UP000616151"/>
    </source>
</evidence>
<sequence length="313" mass="35069">MNGPDIKLKPLGELGLGVDGEAVFEALRPFVTQNPEAGRFDTEMRLRRKNLRKRLIKRIGNGWFRQVRSTDRILNEYEAAWQAGHTRYDVTRGPQSFTPWRWRDKDILVDAAGSARMRNIMFGAVIRALKPKRVLEVGCGEGINMFLLAGAFPDVSFTGLELTSTGHNEALKLQAGAVLPEHLLSYAPLPQKDGQAFKRISFVQGNACAMPFETGSFDLVMTVLSVEQMEQVRKEALTEIARVTGGHLLSLEPFRDVNADLLRRLNVASRDYFRGSIAEMRDYGLEPIWATDDFPQEVFLGSALALSRKITNS</sequence>
<dbReference type="Proteomes" id="UP000616151">
    <property type="component" value="Unassembled WGS sequence"/>
</dbReference>
<name>A0ACC5R393_9HYPH</name>
<keyword evidence="2" id="KW-1185">Reference proteome</keyword>
<accession>A0ACC5R393</accession>
<organism evidence="1 2">
    <name type="scientific">Taklimakanibacter albus</name>
    <dbReference type="NCBI Taxonomy" id="2800327"/>
    <lineage>
        <taxon>Bacteria</taxon>
        <taxon>Pseudomonadati</taxon>
        <taxon>Pseudomonadota</taxon>
        <taxon>Alphaproteobacteria</taxon>
        <taxon>Hyphomicrobiales</taxon>
        <taxon>Aestuariivirgaceae</taxon>
        <taxon>Taklimakanibacter</taxon>
    </lineage>
</organism>